<keyword evidence="5" id="KW-0119">Carbohydrate metabolism</keyword>
<name>A0A6B1DRX8_9CHLR</name>
<dbReference type="Gene3D" id="3.40.50.1000">
    <property type="entry name" value="HAD superfamily/HAD-like"/>
    <property type="match status" value="1"/>
</dbReference>
<reference evidence="6" key="1">
    <citation type="submission" date="2019-09" db="EMBL/GenBank/DDBJ databases">
        <title>Characterisation of the sponge microbiome using genome-centric metagenomics.</title>
        <authorList>
            <person name="Engelberts J.P."/>
            <person name="Robbins S.J."/>
            <person name="De Goeij J.M."/>
            <person name="Aranda M."/>
            <person name="Bell S.C."/>
            <person name="Webster N.S."/>
        </authorList>
    </citation>
    <scope>NUCLEOTIDE SEQUENCE</scope>
    <source>
        <strain evidence="6">SB0662_bin_9</strain>
    </source>
</reference>
<proteinExistence type="inferred from homology"/>
<protein>
    <submittedName>
        <fullName evidence="6">HAD family phosphatase</fullName>
    </submittedName>
</protein>
<dbReference type="GO" id="GO:0003824">
    <property type="term" value="F:catalytic activity"/>
    <property type="evidence" value="ECO:0007669"/>
    <property type="project" value="UniProtKB-ARBA"/>
</dbReference>
<dbReference type="SUPFAM" id="SSF56784">
    <property type="entry name" value="HAD-like"/>
    <property type="match status" value="1"/>
</dbReference>
<dbReference type="EMBL" id="VXPY01000040">
    <property type="protein sequence ID" value="MYD89977.1"/>
    <property type="molecule type" value="Genomic_DNA"/>
</dbReference>
<dbReference type="SFLD" id="SFLDG01135">
    <property type="entry name" value="C1.5.6:_HAD__Beta-PGM__Phospha"/>
    <property type="match status" value="1"/>
</dbReference>
<keyword evidence="3" id="KW-0479">Metal-binding</keyword>
<dbReference type="InterPro" id="IPR023198">
    <property type="entry name" value="PGP-like_dom2"/>
</dbReference>
<dbReference type="PANTHER" id="PTHR46193">
    <property type="entry name" value="6-PHOSPHOGLUCONATE PHOSPHATASE"/>
    <property type="match status" value="1"/>
</dbReference>
<evidence type="ECO:0000256" key="4">
    <source>
        <dbReference type="ARBA" id="ARBA00022842"/>
    </source>
</evidence>
<evidence type="ECO:0000256" key="1">
    <source>
        <dbReference type="ARBA" id="ARBA00001946"/>
    </source>
</evidence>
<sequence>MTTFWQPTAVIWDLDGTLVDSERLHFETWQEVMQGCGIDYSEAEFLADFGKTTPTVLREYLGPDLPAAELDRLTLLKATLFRDRAPAELKLLPGAGEWLEAIAGEGLLQAVASSAPMQSIATLIRDLDLGQYFAALLSGVALPKSKPDPALFLNAAGAMGQAAPNCLVMEDSNYGIEAARRAGMPSVAVGERAAEAAATLADSHGAIPCLQVPDMAQTSWTMARMHLTVELAGSA</sequence>
<evidence type="ECO:0000256" key="3">
    <source>
        <dbReference type="ARBA" id="ARBA00022723"/>
    </source>
</evidence>
<evidence type="ECO:0000256" key="5">
    <source>
        <dbReference type="ARBA" id="ARBA00023277"/>
    </source>
</evidence>
<dbReference type="PANTHER" id="PTHR46193:SF18">
    <property type="entry name" value="HEXITOL PHOSPHATASE B"/>
    <property type="match status" value="1"/>
</dbReference>
<comment type="caution">
    <text evidence="6">The sequence shown here is derived from an EMBL/GenBank/DDBJ whole genome shotgun (WGS) entry which is preliminary data.</text>
</comment>
<dbReference type="InterPro" id="IPR006439">
    <property type="entry name" value="HAD-SF_hydro_IA"/>
</dbReference>
<dbReference type="SFLD" id="SFLDS00003">
    <property type="entry name" value="Haloacid_Dehalogenase"/>
    <property type="match status" value="1"/>
</dbReference>
<accession>A0A6B1DRX8</accession>
<dbReference type="SFLD" id="SFLDG01129">
    <property type="entry name" value="C1.5:_HAD__Beta-PGM__Phosphata"/>
    <property type="match status" value="1"/>
</dbReference>
<evidence type="ECO:0000256" key="2">
    <source>
        <dbReference type="ARBA" id="ARBA00006171"/>
    </source>
</evidence>
<dbReference type="InterPro" id="IPR051600">
    <property type="entry name" value="Beta-PGM-like"/>
</dbReference>
<dbReference type="NCBIfam" id="TIGR01509">
    <property type="entry name" value="HAD-SF-IA-v3"/>
    <property type="match status" value="1"/>
</dbReference>
<organism evidence="6">
    <name type="scientific">Caldilineaceae bacterium SB0662_bin_9</name>
    <dbReference type="NCBI Taxonomy" id="2605258"/>
    <lineage>
        <taxon>Bacteria</taxon>
        <taxon>Bacillati</taxon>
        <taxon>Chloroflexota</taxon>
        <taxon>Caldilineae</taxon>
        <taxon>Caldilineales</taxon>
        <taxon>Caldilineaceae</taxon>
    </lineage>
</organism>
<dbReference type="Gene3D" id="1.10.150.240">
    <property type="entry name" value="Putative phosphatase, domain 2"/>
    <property type="match status" value="1"/>
</dbReference>
<gene>
    <name evidence="6" type="ORF">F4Y08_06510</name>
</gene>
<dbReference type="PRINTS" id="PR00413">
    <property type="entry name" value="HADHALOGNASE"/>
</dbReference>
<dbReference type="GO" id="GO:0046872">
    <property type="term" value="F:metal ion binding"/>
    <property type="evidence" value="ECO:0007669"/>
    <property type="project" value="UniProtKB-KW"/>
</dbReference>
<evidence type="ECO:0000313" key="6">
    <source>
        <dbReference type="EMBL" id="MYD89977.1"/>
    </source>
</evidence>
<dbReference type="AlphaFoldDB" id="A0A6B1DRX8"/>
<comment type="cofactor">
    <cofactor evidence="1">
        <name>Mg(2+)</name>
        <dbReference type="ChEBI" id="CHEBI:18420"/>
    </cofactor>
</comment>
<comment type="similarity">
    <text evidence="2">Belongs to the HAD-like hydrolase superfamily. CbbY/CbbZ/Gph/YieH family.</text>
</comment>
<dbReference type="Pfam" id="PF13419">
    <property type="entry name" value="HAD_2"/>
    <property type="match status" value="1"/>
</dbReference>
<dbReference type="InterPro" id="IPR023214">
    <property type="entry name" value="HAD_sf"/>
</dbReference>
<dbReference type="InterPro" id="IPR036412">
    <property type="entry name" value="HAD-like_sf"/>
</dbReference>
<keyword evidence="4" id="KW-0460">Magnesium</keyword>
<dbReference type="InterPro" id="IPR041492">
    <property type="entry name" value="HAD_2"/>
</dbReference>